<organism evidence="4 5">
    <name type="scientific">Parasphingopyxis lamellibrachiae</name>
    <dbReference type="NCBI Taxonomy" id="680125"/>
    <lineage>
        <taxon>Bacteria</taxon>
        <taxon>Pseudomonadati</taxon>
        <taxon>Pseudomonadota</taxon>
        <taxon>Alphaproteobacteria</taxon>
        <taxon>Sphingomonadales</taxon>
        <taxon>Sphingomonadaceae</taxon>
        <taxon>Parasphingopyxis</taxon>
    </lineage>
</organism>
<comment type="caution">
    <text evidence="4">The sequence shown here is derived from an EMBL/GenBank/DDBJ whole genome shotgun (WGS) entry which is preliminary data.</text>
</comment>
<dbReference type="CDD" id="cd06558">
    <property type="entry name" value="crotonase-like"/>
    <property type="match status" value="1"/>
</dbReference>
<dbReference type="InterPro" id="IPR029045">
    <property type="entry name" value="ClpP/crotonase-like_dom_sf"/>
</dbReference>
<protein>
    <submittedName>
        <fullName evidence="4">2-(1,2-epoxy-1,2-dihydrophenyl)acetyl-CoA isomerase</fullName>
    </submittedName>
</protein>
<dbReference type="PANTHER" id="PTHR43684:SF1">
    <property type="entry name" value="ENOYL-COA DELTA ISOMERASE 2"/>
    <property type="match status" value="1"/>
</dbReference>
<dbReference type="PANTHER" id="PTHR43684">
    <property type="match status" value="1"/>
</dbReference>
<evidence type="ECO:0000256" key="1">
    <source>
        <dbReference type="ARBA" id="ARBA00004275"/>
    </source>
</evidence>
<sequence>MTGEREVQTERDGKVGVITLDRPDKLNAYTPDMGDELVDAFRTFSADPEIGAILLTGNGRAFCAGADRAFLKGERGRNGLQIGEEHFIDGFVSELFAIETPIIAAVNGPAVGIGATMLLALDMRIASESASFGFPFAKLGLMPGMGSTVLLPAIVGLSRAKDILLSGAMLTSVEALEAGLVSRMCGDDELPETARELAHRVAGNDGSAMAASKRALAGQLGTALTNAIKDEQREAQNLAHRRVARLYSLTNDG</sequence>
<name>A0A3D9FET3_9SPHN</name>
<keyword evidence="2" id="KW-0576">Peroxisome</keyword>
<gene>
    <name evidence="4" type="ORF">DFR46_1367</name>
</gene>
<dbReference type="AlphaFoldDB" id="A0A3D9FET3"/>
<dbReference type="Proteomes" id="UP000256310">
    <property type="component" value="Unassembled WGS sequence"/>
</dbReference>
<dbReference type="GO" id="GO:0004165">
    <property type="term" value="F:delta(3)-delta(2)-enoyl-CoA isomerase activity"/>
    <property type="evidence" value="ECO:0007669"/>
    <property type="project" value="UniProtKB-ARBA"/>
</dbReference>
<reference evidence="4 5" key="1">
    <citation type="submission" date="2018-07" db="EMBL/GenBank/DDBJ databases">
        <title>Genomic Encyclopedia of Type Strains, Phase IV (KMG-IV): sequencing the most valuable type-strain genomes for metagenomic binning, comparative biology and taxonomic classification.</title>
        <authorList>
            <person name="Goeker M."/>
        </authorList>
    </citation>
    <scope>NUCLEOTIDE SEQUENCE [LARGE SCALE GENOMIC DNA]</scope>
    <source>
        <strain evidence="4 5">DSM 26725</strain>
    </source>
</reference>
<dbReference type="RefSeq" id="WP_162843412.1">
    <property type="nucleotide sequence ID" value="NZ_QRDP01000004.1"/>
</dbReference>
<dbReference type="InterPro" id="IPR051053">
    <property type="entry name" value="ECH/Chromodomain_protein"/>
</dbReference>
<evidence type="ECO:0000256" key="2">
    <source>
        <dbReference type="ARBA" id="ARBA00023140"/>
    </source>
</evidence>
<accession>A0A3D9FET3</accession>
<dbReference type="Gene3D" id="3.90.226.10">
    <property type="entry name" value="2-enoyl-CoA Hydratase, Chain A, domain 1"/>
    <property type="match status" value="1"/>
</dbReference>
<dbReference type="InterPro" id="IPR001753">
    <property type="entry name" value="Enoyl-CoA_hydra/iso"/>
</dbReference>
<dbReference type="SUPFAM" id="SSF52096">
    <property type="entry name" value="ClpP/crotonase"/>
    <property type="match status" value="1"/>
</dbReference>
<keyword evidence="3 4" id="KW-0413">Isomerase</keyword>
<comment type="subcellular location">
    <subcellularLocation>
        <location evidence="1">Peroxisome</location>
    </subcellularLocation>
</comment>
<dbReference type="EMBL" id="QRDP01000004">
    <property type="protein sequence ID" value="RED16345.1"/>
    <property type="molecule type" value="Genomic_DNA"/>
</dbReference>
<dbReference type="Pfam" id="PF00378">
    <property type="entry name" value="ECH_1"/>
    <property type="match status" value="1"/>
</dbReference>
<evidence type="ECO:0000313" key="5">
    <source>
        <dbReference type="Proteomes" id="UP000256310"/>
    </source>
</evidence>
<evidence type="ECO:0000256" key="3">
    <source>
        <dbReference type="ARBA" id="ARBA00023235"/>
    </source>
</evidence>
<proteinExistence type="predicted"/>
<evidence type="ECO:0000313" key="4">
    <source>
        <dbReference type="EMBL" id="RED16345.1"/>
    </source>
</evidence>
<keyword evidence="5" id="KW-1185">Reference proteome</keyword>